<dbReference type="Proteomes" id="UP000265515">
    <property type="component" value="Unassembled WGS sequence"/>
</dbReference>
<feature type="compositionally biased region" description="Basic and acidic residues" evidence="2">
    <location>
        <begin position="253"/>
        <end position="262"/>
    </location>
</feature>
<evidence type="ECO:0000256" key="2">
    <source>
        <dbReference type="SAM" id="MobiDB-lite"/>
    </source>
</evidence>
<feature type="compositionally biased region" description="Polar residues" evidence="2">
    <location>
        <begin position="1732"/>
        <end position="1741"/>
    </location>
</feature>
<feature type="compositionally biased region" description="Basic residues" evidence="2">
    <location>
        <begin position="1130"/>
        <end position="1144"/>
    </location>
</feature>
<dbReference type="FunFam" id="3.30.70.270:FF:000003">
    <property type="entry name" value="Transposon Ty3-G Gag-Pol polyprotein"/>
    <property type="match status" value="1"/>
</dbReference>
<keyword evidence="1" id="KW-0511">Multifunctional enzyme</keyword>
<dbReference type="PROSITE" id="PS50172">
    <property type="entry name" value="BRCT"/>
    <property type="match status" value="1"/>
</dbReference>
<feature type="compositionally biased region" description="Polar residues" evidence="2">
    <location>
        <begin position="1292"/>
        <end position="1304"/>
    </location>
</feature>
<dbReference type="Pfam" id="PF00078">
    <property type="entry name" value="RVT_1"/>
    <property type="match status" value="1"/>
</dbReference>
<feature type="chain" id="PRO_5017332761" description="BRCT domain-containing protein" evidence="3">
    <location>
        <begin position="20"/>
        <end position="2780"/>
    </location>
</feature>
<feature type="compositionally biased region" description="Basic and acidic residues" evidence="2">
    <location>
        <begin position="454"/>
        <end position="468"/>
    </location>
</feature>
<dbReference type="SUPFAM" id="SSF52113">
    <property type="entry name" value="BRCT domain"/>
    <property type="match status" value="1"/>
</dbReference>
<proteinExistence type="predicted"/>
<dbReference type="FunFam" id="3.30.70.270:FF:000020">
    <property type="entry name" value="Transposon Tf2-6 polyprotein-like Protein"/>
    <property type="match status" value="1"/>
</dbReference>
<feature type="compositionally biased region" description="Basic and acidic residues" evidence="2">
    <location>
        <begin position="514"/>
        <end position="532"/>
    </location>
</feature>
<dbReference type="Gene3D" id="3.40.50.10190">
    <property type="entry name" value="BRCT domain"/>
    <property type="match status" value="2"/>
</dbReference>
<feature type="region of interest" description="Disordered" evidence="2">
    <location>
        <begin position="1510"/>
        <end position="1557"/>
    </location>
</feature>
<feature type="compositionally biased region" description="Acidic residues" evidence="2">
    <location>
        <begin position="1389"/>
        <end position="1405"/>
    </location>
</feature>
<feature type="region of interest" description="Disordered" evidence="2">
    <location>
        <begin position="1426"/>
        <end position="1467"/>
    </location>
</feature>
<dbReference type="OrthoDB" id="2384350at2759"/>
<dbReference type="GO" id="GO:0003824">
    <property type="term" value="F:catalytic activity"/>
    <property type="evidence" value="ECO:0007669"/>
    <property type="project" value="UniProtKB-KW"/>
</dbReference>
<dbReference type="InterPro" id="IPR043128">
    <property type="entry name" value="Rev_trsase/Diguanyl_cyclase"/>
</dbReference>
<feature type="compositionally biased region" description="Basic and acidic residues" evidence="2">
    <location>
        <begin position="1526"/>
        <end position="1535"/>
    </location>
</feature>
<feature type="region of interest" description="Disordered" evidence="2">
    <location>
        <begin position="1042"/>
        <end position="1095"/>
    </location>
</feature>
<feature type="region of interest" description="Disordered" evidence="2">
    <location>
        <begin position="109"/>
        <end position="151"/>
    </location>
</feature>
<dbReference type="InterPro" id="IPR043502">
    <property type="entry name" value="DNA/RNA_pol_sf"/>
</dbReference>
<keyword evidence="3" id="KW-0732">Signal</keyword>
<dbReference type="SUPFAM" id="SSF56672">
    <property type="entry name" value="DNA/RNA polymerases"/>
    <property type="match status" value="1"/>
</dbReference>
<feature type="region of interest" description="Disordered" evidence="2">
    <location>
        <begin position="1281"/>
        <end position="1304"/>
    </location>
</feature>
<feature type="compositionally biased region" description="Polar residues" evidence="2">
    <location>
        <begin position="533"/>
        <end position="545"/>
    </location>
</feature>
<feature type="compositionally biased region" description="Basic and acidic residues" evidence="2">
    <location>
        <begin position="431"/>
        <end position="445"/>
    </location>
</feature>
<name>A0A388MCA1_CHABU</name>
<dbReference type="PANTHER" id="PTHR37984">
    <property type="entry name" value="PROTEIN CBG26694"/>
    <property type="match status" value="1"/>
</dbReference>
<dbReference type="EMBL" id="BFEA01000998">
    <property type="protein sequence ID" value="GBG92089.1"/>
    <property type="molecule type" value="Genomic_DNA"/>
</dbReference>
<dbReference type="InterPro" id="IPR001357">
    <property type="entry name" value="BRCT_dom"/>
</dbReference>
<feature type="compositionally biased region" description="Polar residues" evidence="2">
    <location>
        <begin position="1450"/>
        <end position="1459"/>
    </location>
</feature>
<accession>A0A388MCA1</accession>
<protein>
    <recommendedName>
        <fullName evidence="4">BRCT domain-containing protein</fullName>
    </recommendedName>
</protein>
<dbReference type="InterPro" id="IPR036420">
    <property type="entry name" value="BRCT_dom_sf"/>
</dbReference>
<evidence type="ECO:0000259" key="4">
    <source>
        <dbReference type="PROSITE" id="PS50172"/>
    </source>
</evidence>
<evidence type="ECO:0000313" key="6">
    <source>
        <dbReference type="Proteomes" id="UP000265515"/>
    </source>
</evidence>
<reference evidence="5 6" key="1">
    <citation type="journal article" date="2018" name="Cell">
        <title>The Chara Genome: Secondary Complexity and Implications for Plant Terrestrialization.</title>
        <authorList>
            <person name="Nishiyama T."/>
            <person name="Sakayama H."/>
            <person name="Vries J.D."/>
            <person name="Buschmann H."/>
            <person name="Saint-Marcoux D."/>
            <person name="Ullrich K.K."/>
            <person name="Haas F.B."/>
            <person name="Vanderstraeten L."/>
            <person name="Becker D."/>
            <person name="Lang D."/>
            <person name="Vosolsobe S."/>
            <person name="Rombauts S."/>
            <person name="Wilhelmsson P.K.I."/>
            <person name="Janitza P."/>
            <person name="Kern R."/>
            <person name="Heyl A."/>
            <person name="Rumpler F."/>
            <person name="Villalobos L.I.A.C."/>
            <person name="Clay J.M."/>
            <person name="Skokan R."/>
            <person name="Toyoda A."/>
            <person name="Suzuki Y."/>
            <person name="Kagoshima H."/>
            <person name="Schijlen E."/>
            <person name="Tajeshwar N."/>
            <person name="Catarino B."/>
            <person name="Hetherington A.J."/>
            <person name="Saltykova A."/>
            <person name="Bonnot C."/>
            <person name="Breuninger H."/>
            <person name="Symeonidi A."/>
            <person name="Radhakrishnan G.V."/>
            <person name="Van Nieuwerburgh F."/>
            <person name="Deforce D."/>
            <person name="Chang C."/>
            <person name="Karol K.G."/>
            <person name="Hedrich R."/>
            <person name="Ulvskov P."/>
            <person name="Glockner G."/>
            <person name="Delwiche C.F."/>
            <person name="Petrasek J."/>
            <person name="Van de Peer Y."/>
            <person name="Friml J."/>
            <person name="Beilby M."/>
            <person name="Dolan L."/>
            <person name="Kohara Y."/>
            <person name="Sugano S."/>
            <person name="Fujiyama A."/>
            <person name="Delaux P.-M."/>
            <person name="Quint M."/>
            <person name="TheiBen G."/>
            <person name="Hagemann M."/>
            <person name="Harholt J."/>
            <person name="Dunand C."/>
            <person name="Zachgo S."/>
            <person name="Langdale J."/>
            <person name="Maumus F."/>
            <person name="Straeten D.V.D."/>
            <person name="Gould S.B."/>
            <person name="Rensing S.A."/>
        </authorList>
    </citation>
    <scope>NUCLEOTIDE SEQUENCE [LARGE SCALE GENOMIC DNA]</scope>
    <source>
        <strain evidence="5 6">S276</strain>
    </source>
</reference>
<dbReference type="PANTHER" id="PTHR37984:SF5">
    <property type="entry name" value="PROTEIN NYNRIN-LIKE"/>
    <property type="match status" value="1"/>
</dbReference>
<feature type="region of interest" description="Disordered" evidence="2">
    <location>
        <begin position="513"/>
        <end position="548"/>
    </location>
</feature>
<dbReference type="Pfam" id="PF17919">
    <property type="entry name" value="RT_RNaseH_2"/>
    <property type="match status" value="1"/>
</dbReference>
<evidence type="ECO:0000256" key="1">
    <source>
        <dbReference type="ARBA" id="ARBA00023268"/>
    </source>
</evidence>
<organism evidence="5 6">
    <name type="scientific">Chara braunii</name>
    <name type="common">Braun's stonewort</name>
    <dbReference type="NCBI Taxonomy" id="69332"/>
    <lineage>
        <taxon>Eukaryota</taxon>
        <taxon>Viridiplantae</taxon>
        <taxon>Streptophyta</taxon>
        <taxon>Charophyceae</taxon>
        <taxon>Charales</taxon>
        <taxon>Characeae</taxon>
        <taxon>Chara</taxon>
    </lineage>
</organism>
<feature type="compositionally biased region" description="Basic and acidic residues" evidence="2">
    <location>
        <begin position="110"/>
        <end position="120"/>
    </location>
</feature>
<feature type="region of interest" description="Disordered" evidence="2">
    <location>
        <begin position="1727"/>
        <end position="1800"/>
    </location>
</feature>
<comment type="caution">
    <text evidence="5">The sequence shown here is derived from an EMBL/GenBank/DDBJ whole genome shotgun (WGS) entry which is preliminary data.</text>
</comment>
<feature type="signal peptide" evidence="3">
    <location>
        <begin position="1"/>
        <end position="19"/>
    </location>
</feature>
<dbReference type="Gene3D" id="3.30.70.270">
    <property type="match status" value="2"/>
</dbReference>
<feature type="region of interest" description="Disordered" evidence="2">
    <location>
        <begin position="1124"/>
        <end position="1171"/>
    </location>
</feature>
<feature type="region of interest" description="Disordered" evidence="2">
    <location>
        <begin position="420"/>
        <end position="486"/>
    </location>
</feature>
<feature type="compositionally biased region" description="Basic and acidic residues" evidence="2">
    <location>
        <begin position="1426"/>
        <end position="1436"/>
    </location>
</feature>
<gene>
    <name evidence="5" type="ORF">CBR_g54344</name>
</gene>
<dbReference type="InterPro" id="IPR041577">
    <property type="entry name" value="RT_RNaseH_2"/>
</dbReference>
<evidence type="ECO:0000256" key="3">
    <source>
        <dbReference type="SAM" id="SignalP"/>
    </source>
</evidence>
<feature type="compositionally biased region" description="Polar residues" evidence="2">
    <location>
        <begin position="1043"/>
        <end position="1062"/>
    </location>
</feature>
<feature type="compositionally biased region" description="Basic and acidic residues" evidence="2">
    <location>
        <begin position="318"/>
        <end position="348"/>
    </location>
</feature>
<dbReference type="InterPro" id="IPR050951">
    <property type="entry name" value="Retrovirus_Pol_polyprotein"/>
</dbReference>
<feature type="compositionally biased region" description="Polar residues" evidence="2">
    <location>
        <begin position="1539"/>
        <end position="1557"/>
    </location>
</feature>
<feature type="compositionally biased region" description="Low complexity" evidence="2">
    <location>
        <begin position="1767"/>
        <end position="1786"/>
    </location>
</feature>
<dbReference type="InterPro" id="IPR000477">
    <property type="entry name" value="RT_dom"/>
</dbReference>
<feature type="region of interest" description="Disordered" evidence="2">
    <location>
        <begin position="1389"/>
        <end position="1414"/>
    </location>
</feature>
<evidence type="ECO:0000313" key="5">
    <source>
        <dbReference type="EMBL" id="GBG92089.1"/>
    </source>
</evidence>
<keyword evidence="6" id="KW-1185">Reference proteome</keyword>
<sequence>MAVTLGAMALAVAVSVCISGSLKLLGSSCPSCKVPVWRRQIVQNRMIASIVEAYTLLSQAVSKPCSPTDKSPGDDIKIGDGSAAAASTGIREGREPLVLVTYKRRKWKRGTREATSEQSRRGIGMSADVSTPAKRPRGEVSMPSSAKGSPHLIPEYQLFRQLSDDELAMFQTADEASDKVEDSNSKQCLVSEMTAEGCRPGDDVKSSGAVCANQNQRRKRYLAVKVVSAEHIQEDRHEVSGPQTSPRKRVRRRSSDPPDKQAHPSTAVEAGKGDSKELGITEIGQGDAVDSGEGDSKGLSGTEFDEHDAVEAVEAGEGDSKGLRSIEFDEHDAVEAVEAGKGDSKGLGDSETDDGDMHLMGKKPAMAVPLADGGQEEISLQGLDRKKEDGWCNVAEEQGLSSSGTQGACHAVALSKHAHRSQGQLWMAPDNADRRASGTDAKRTGGDIIGPLQPDRESGHRSCEEAQRVGESGDSELGRMSNEKERMGKLTENVGQLSSLKTWKISKLTTADSLGDRCRDNNESTGKSDEKTPTTNTAAKQQDLSCGQKEENSAFHYSHQMMDGGDDGANLDAHTCTKDEQFDEEPAVKDKPISAEEELSLGGAGDSHLHMIPDSKDIISVPMMPPSMTCISASSPERRMGKDSVAVHVGDRFYTSTERCTRIVGTLGIGTLNKDIVVNRPTAVTDARGERKGRQPMKWTGVTTRSMENIEGGWSQEGYGITSGAERETIGSYAKNIKGSLRDGESAGPGQQHLRNGAIAHRDDNDNGLLDDINQSMEGDVPADCHLPKGNKMAVLTSATPIKAEIVAAEERPAIGNDVNAYTLKDAKMLEKEIVKRERLVEELDAELVRLGINPKLADQYLPCRRPAASLMELMAGLKQLLGPDICSQDQRQICGKVGRDGGNGALVRLVAEVEEMSEGDAVKDSAKDTQLVARHYAFSTQLVARHYAFSNCPTESVNLAAMSSTYSCQAEGGGPLMLKAGHGIAFVDKTLRLKDGEASADDATATLCADTEWDNGIALQIEMKPVRAEGCLDEGEFGEVVENSTQEEGTTSARGIKSLTSGDRDTIGGSEEDLPLPAVPTREQRSEGKKLKGKGKRVTFSDVVEYIGATETLEHYWNDGRSQEEGKVRARGRKRKSASHVQRRCVTPKSKSSRQKTSSPPKLFSPMRGRKGSLMLGLNNNNDNKNRNKIVTSPIKFPQQEAANVGVGSSYAEVLMTNTNHVGVCFKSGESKQPIHQTVEGGETNQHICEERNAEDEEEEEDCGVSDVPGAGGGVRVLCHTGGSGTEEASENPSGSDEVSSASEDLVGGLDVGGAAALPPICALNVAQMPEGNSSRKPALLPSPVQYRSHWNATSMPTAADAVRHGHGNRAKVEDEDELQWEWEEDIDEATDNEESADDDDDDDFYIRTRDGQRYGEQKDVLKGKRVAEGQHDSHGPVTRLKKGLSVHPGQNVQSQGDYAQGKLFSPSPVEDRVMKIHPGPNVPLQGNCLQDRLSCPSPGEDRVIDDGASGIGEHRCPLLANTRDSPKDEKHVGGDSGSVSGTQLQGNGGTPSIWQASSLASGASHALGRPQLSGVERSLCAGDSGRGLATLDSNGNEGSAVPSPRMLRDVQLGGSERSCKLTGVPARPDGTCTDEATADQTEPCRPVVDDKDQVSAVRTREAEQVPATQSDSEEGILVPETQDCMHEWRLPERYSEPTRSFGRKVAESRRSRNLFQAMTWGARAKRSLQRPVNTQSMTLESGDPEKSDGKLMALPAPANPPLPAPASSALPAPASLSLPSSSNAGHNHESSPKQMPSLGSNLAEKRLQEISPLLPSLLPPSPLPQSTMQKAPKQMCQSTVQKTPKRMCLLGSNLGEEGLQELEIFCSRVGASMQKKFSKSVTHVVTTATCTPQGICATRTGKETNPHTLEQQAKMAAIVKENKERKEREKQAKLKAIADERAAKMKEVEEEMKKKEKAVEEEAAAEEEKERMRIESREGSSGTKKDTDAEIEKKISKWVANLSLGEDEEVESYVTEDEKAALAAELATMTDPMERREREDEQKLQWKLRMKREKRRRREEVNKMTAAVAKVQECRPEVLAQPNDKAKWDKVLGYVEVLSQAWMEERQASWSQDVALSAMRSGFREFAREIVTHIGGEVKQLRDNVGKYCEGAIEGAKAIAAAEGEGRPRKELVKLKFPDAYGGKEENFDNWEALWRSAKALKSTMEDLVAVPDRGVTEPQLVQLFYRAIPEALRGHFFDKSQQTGITYDALSREVVLYESKSMPVTTFWHKDLEKGKKWKDRTISGQVKAKDHLILTLEEGGAEEVPYDQIEWGLGEEYSSVGQGRSYAAVAAGGRPQVVYLDDILVFSKTLQEHQGHLRQVLEKLREANFKINAKKCEWAKTQVLYLGHVLDGDGIKPEDRKIAVIRDWPTPPTLTELRSFLGLANYYRKFVRNFSTVAAPLRKLLKKEAIWQWDKDCTSTLKKLKRALIEYPVLKVADPSLPFVVTTDASQYGIGAVLQQDDDNGYRPVEFMSARMPCEKRRTFKIMAGMLTGCWILSLDWIQKSLLDEAHPMEDFEVASLKSPEGPLTAGGPRHGRIVRSQSRGRRLLEGISIYFSGEFNNPTREDLCRLVRLGGGRILPCPPCMPTSSSPAHLPGKMKHNTAGCLQERQSNLSDVLVPVNVENKSEIGGAVGLAGNALDARRGGGRSMSEHGERLIMPLSPDVIKSAMGMDQKENCDVKLLGAADQLTENTLPLARARNVQRGVVRRRLSDDPPDSNLWVVCQPPISEKVRASI</sequence>
<feature type="domain" description="BRCT" evidence="4">
    <location>
        <begin position="2588"/>
        <end position="2623"/>
    </location>
</feature>
<feature type="region of interest" description="Disordered" evidence="2">
    <location>
        <begin position="232"/>
        <end position="360"/>
    </location>
</feature>
<dbReference type="Gramene" id="GBG92089">
    <property type="protein sequence ID" value="GBG92089"/>
    <property type="gene ID" value="CBR_g54344"/>
</dbReference>
<feature type="region of interest" description="Disordered" evidence="2">
    <location>
        <begin position="1955"/>
        <end position="1990"/>
    </location>
</feature>